<keyword evidence="2" id="KW-0732">Signal</keyword>
<dbReference type="AlphaFoldDB" id="A0A4D6LNP6"/>
<feature type="signal peptide" evidence="2">
    <location>
        <begin position="1"/>
        <end position="24"/>
    </location>
</feature>
<dbReference type="OrthoDB" id="6424451at2759"/>
<reference evidence="3 4" key="1">
    <citation type="submission" date="2019-04" db="EMBL/GenBank/DDBJ databases">
        <title>An improved genome assembly and genetic linkage map for asparagus bean, Vigna unguiculata ssp. sesquipedialis.</title>
        <authorList>
            <person name="Xia Q."/>
            <person name="Zhang R."/>
            <person name="Dong Y."/>
        </authorList>
    </citation>
    <scope>NUCLEOTIDE SEQUENCE [LARGE SCALE GENOMIC DNA]</scope>
    <source>
        <tissue evidence="3">Leaf</tissue>
    </source>
</reference>
<protein>
    <submittedName>
        <fullName evidence="3">Regulatory factor</fullName>
    </submittedName>
</protein>
<dbReference type="PANTHER" id="PTHR11220:SF25">
    <property type="entry name" value="F3F9.4"/>
    <property type="match status" value="1"/>
</dbReference>
<evidence type="ECO:0000256" key="2">
    <source>
        <dbReference type="SAM" id="SignalP"/>
    </source>
</evidence>
<dbReference type="Proteomes" id="UP000501690">
    <property type="component" value="Linkage Group LG4"/>
</dbReference>
<dbReference type="Gramene" id="Vigun02g033600.1.v1.2">
    <property type="protein sequence ID" value="Vigun02g033600.1.v1.2"/>
    <property type="gene ID" value="Vigun02g033600.v1.2"/>
</dbReference>
<evidence type="ECO:0000313" key="4">
    <source>
        <dbReference type="Proteomes" id="UP000501690"/>
    </source>
</evidence>
<dbReference type="Gene3D" id="3.20.80.10">
    <property type="entry name" value="Regulatory factor, effector binding domain"/>
    <property type="match status" value="1"/>
</dbReference>
<sequence>MTATTLQFLVLTTFIVATFFSVEGKIPESCKKYECPTYNVTEMGKDYEIRSYNSPVWISTSPVQDNSLVAATRKGFSRLFSYVNGYNNEKEVIKMTAPVISEVSNGNSTVVSLYVPLANQKNPPSADGLKVQRWKASYVAVRQFGGFVTDSNFMGEVDALKGSLAGTKWASKTHNGFIVAQYNAPFELFNRVNEIWFLY</sequence>
<organism evidence="3 4">
    <name type="scientific">Vigna unguiculata</name>
    <name type="common">Cowpea</name>
    <dbReference type="NCBI Taxonomy" id="3917"/>
    <lineage>
        <taxon>Eukaryota</taxon>
        <taxon>Viridiplantae</taxon>
        <taxon>Streptophyta</taxon>
        <taxon>Embryophyta</taxon>
        <taxon>Tracheophyta</taxon>
        <taxon>Spermatophyta</taxon>
        <taxon>Magnoliopsida</taxon>
        <taxon>eudicotyledons</taxon>
        <taxon>Gunneridae</taxon>
        <taxon>Pentapetalae</taxon>
        <taxon>rosids</taxon>
        <taxon>fabids</taxon>
        <taxon>Fabales</taxon>
        <taxon>Fabaceae</taxon>
        <taxon>Papilionoideae</taxon>
        <taxon>50 kb inversion clade</taxon>
        <taxon>NPAAA clade</taxon>
        <taxon>indigoferoid/millettioid clade</taxon>
        <taxon>Phaseoleae</taxon>
        <taxon>Vigna</taxon>
    </lineage>
</organism>
<gene>
    <name evidence="3" type="ORF">DEO72_LG4g947</name>
</gene>
<evidence type="ECO:0000256" key="1">
    <source>
        <dbReference type="ARBA" id="ARBA00009817"/>
    </source>
</evidence>
<dbReference type="FunFam" id="3.20.80.10:FF:000002">
    <property type="entry name" value="Heme-binding protein 2"/>
    <property type="match status" value="1"/>
</dbReference>
<dbReference type="Pfam" id="PF04832">
    <property type="entry name" value="SOUL"/>
    <property type="match status" value="1"/>
</dbReference>
<accession>A0A4D6LNP6</accession>
<dbReference type="InterPro" id="IPR011256">
    <property type="entry name" value="Reg_factor_effector_dom_sf"/>
</dbReference>
<feature type="chain" id="PRO_5020035676" evidence="2">
    <location>
        <begin position="25"/>
        <end position="199"/>
    </location>
</feature>
<evidence type="ECO:0000313" key="3">
    <source>
        <dbReference type="EMBL" id="QCD89995.1"/>
    </source>
</evidence>
<dbReference type="InterPro" id="IPR006917">
    <property type="entry name" value="SOUL_heme-bd"/>
</dbReference>
<proteinExistence type="inferred from homology"/>
<name>A0A4D6LNP6_VIGUN</name>
<dbReference type="EMBL" id="CP039348">
    <property type="protein sequence ID" value="QCD89995.1"/>
    <property type="molecule type" value="Genomic_DNA"/>
</dbReference>
<dbReference type="SUPFAM" id="SSF55136">
    <property type="entry name" value="Probable bacterial effector-binding domain"/>
    <property type="match status" value="1"/>
</dbReference>
<keyword evidence="4" id="KW-1185">Reference proteome</keyword>
<comment type="similarity">
    <text evidence="1">Belongs to the HEBP family.</text>
</comment>
<dbReference type="PANTHER" id="PTHR11220">
    <property type="entry name" value="HEME-BINDING PROTEIN-RELATED"/>
    <property type="match status" value="1"/>
</dbReference>